<feature type="compositionally biased region" description="Low complexity" evidence="5">
    <location>
        <begin position="121"/>
        <end position="148"/>
    </location>
</feature>
<evidence type="ECO:0000256" key="2">
    <source>
        <dbReference type="ARBA" id="ARBA00022723"/>
    </source>
</evidence>
<dbReference type="SUPFAM" id="SSF81296">
    <property type="entry name" value="E set domains"/>
    <property type="match status" value="1"/>
</dbReference>
<dbReference type="InterPro" id="IPR014756">
    <property type="entry name" value="Ig_E-set"/>
</dbReference>
<evidence type="ECO:0000256" key="3">
    <source>
        <dbReference type="ARBA" id="ARBA00022729"/>
    </source>
</evidence>
<dbReference type="Pfam" id="PF04234">
    <property type="entry name" value="CopC"/>
    <property type="match status" value="1"/>
</dbReference>
<reference evidence="10" key="1">
    <citation type="journal article" date="2019" name="Int. J. Syst. Evol. Microbiol.">
        <title>The Global Catalogue of Microorganisms (GCM) 10K type strain sequencing project: providing services to taxonomists for standard genome sequencing and annotation.</title>
        <authorList>
            <consortium name="The Broad Institute Genomics Platform"/>
            <consortium name="The Broad Institute Genome Sequencing Center for Infectious Disease"/>
            <person name="Wu L."/>
            <person name="Ma J."/>
        </authorList>
    </citation>
    <scope>NUCLEOTIDE SEQUENCE [LARGE SCALE GENOMIC DNA]</scope>
    <source>
        <strain evidence="10">JCM 16702</strain>
    </source>
</reference>
<organism evidence="9 10">
    <name type="scientific">Actinomadura miaoliensis</name>
    <dbReference type="NCBI Taxonomy" id="430685"/>
    <lineage>
        <taxon>Bacteria</taxon>
        <taxon>Bacillati</taxon>
        <taxon>Actinomycetota</taxon>
        <taxon>Actinomycetes</taxon>
        <taxon>Streptosporangiales</taxon>
        <taxon>Thermomonosporaceae</taxon>
        <taxon>Actinomadura</taxon>
    </lineage>
</organism>
<dbReference type="Gene3D" id="2.60.40.1220">
    <property type="match status" value="1"/>
</dbReference>
<dbReference type="RefSeq" id="WP_344959031.1">
    <property type="nucleotide sequence ID" value="NZ_BAAAZG010000081.1"/>
</dbReference>
<feature type="domain" description="CopC" evidence="8">
    <location>
        <begin position="27"/>
        <end position="117"/>
    </location>
</feature>
<keyword evidence="2" id="KW-0479">Metal-binding</keyword>
<name>A0ABP7X5A0_9ACTN</name>
<evidence type="ECO:0000259" key="8">
    <source>
        <dbReference type="Pfam" id="PF04234"/>
    </source>
</evidence>
<sequence length="189" mass="18781">MRGLRVLLAGMIAAVAVGVAAPPASAHDALKEATPASGATVEPPSEIVLTFTNTARLPQVVVTDDKGTAVQSGAPEASDNKVTQALNGTLPNGEYTVAWRVVSSDGHPIKGTYKFTVEGSSAAPTSSATAPSSAAPAPAASAPATPSTRGASSQSEDGGSSGWLWIGLAAVVVAAVVGGVAWARRPRQN</sequence>
<evidence type="ECO:0000256" key="5">
    <source>
        <dbReference type="SAM" id="MobiDB-lite"/>
    </source>
</evidence>
<protein>
    <recommendedName>
        <fullName evidence="8">CopC domain-containing protein</fullName>
    </recommendedName>
</protein>
<dbReference type="PANTHER" id="PTHR34820:SF4">
    <property type="entry name" value="INNER MEMBRANE PROTEIN YEBZ"/>
    <property type="match status" value="1"/>
</dbReference>
<feature type="transmembrane region" description="Helical" evidence="6">
    <location>
        <begin position="162"/>
        <end position="183"/>
    </location>
</feature>
<dbReference type="InterPro" id="IPR032694">
    <property type="entry name" value="CopC/D"/>
</dbReference>
<keyword evidence="6" id="KW-0812">Transmembrane</keyword>
<proteinExistence type="predicted"/>
<evidence type="ECO:0000256" key="1">
    <source>
        <dbReference type="ARBA" id="ARBA00004196"/>
    </source>
</evidence>
<dbReference type="PANTHER" id="PTHR34820">
    <property type="entry name" value="INNER MEMBRANE PROTEIN YEBZ"/>
    <property type="match status" value="1"/>
</dbReference>
<comment type="caution">
    <text evidence="9">The sequence shown here is derived from an EMBL/GenBank/DDBJ whole genome shotgun (WGS) entry which is preliminary data.</text>
</comment>
<feature type="signal peptide" evidence="7">
    <location>
        <begin position="1"/>
        <end position="26"/>
    </location>
</feature>
<evidence type="ECO:0000256" key="7">
    <source>
        <dbReference type="SAM" id="SignalP"/>
    </source>
</evidence>
<comment type="subcellular location">
    <subcellularLocation>
        <location evidence="1">Cell envelope</location>
    </subcellularLocation>
</comment>
<feature type="compositionally biased region" description="Polar residues" evidence="5">
    <location>
        <begin position="149"/>
        <end position="158"/>
    </location>
</feature>
<dbReference type="InterPro" id="IPR014755">
    <property type="entry name" value="Cu-Rt/internalin_Ig-like"/>
</dbReference>
<keyword evidence="3 7" id="KW-0732">Signal</keyword>
<keyword evidence="4" id="KW-0186">Copper</keyword>
<evidence type="ECO:0000256" key="4">
    <source>
        <dbReference type="ARBA" id="ARBA00023008"/>
    </source>
</evidence>
<dbReference type="EMBL" id="BAAAZG010000081">
    <property type="protein sequence ID" value="GAA4105143.1"/>
    <property type="molecule type" value="Genomic_DNA"/>
</dbReference>
<keyword evidence="10" id="KW-1185">Reference proteome</keyword>
<feature type="chain" id="PRO_5045355282" description="CopC domain-containing protein" evidence="7">
    <location>
        <begin position="27"/>
        <end position="189"/>
    </location>
</feature>
<evidence type="ECO:0000256" key="6">
    <source>
        <dbReference type="SAM" id="Phobius"/>
    </source>
</evidence>
<evidence type="ECO:0000313" key="9">
    <source>
        <dbReference type="EMBL" id="GAA4105143.1"/>
    </source>
</evidence>
<feature type="region of interest" description="Disordered" evidence="5">
    <location>
        <begin position="121"/>
        <end position="158"/>
    </location>
</feature>
<keyword evidence="6" id="KW-0472">Membrane</keyword>
<gene>
    <name evidence="9" type="ORF">GCM10022214_85050</name>
</gene>
<dbReference type="Proteomes" id="UP001500683">
    <property type="component" value="Unassembled WGS sequence"/>
</dbReference>
<accession>A0ABP7X5A0</accession>
<dbReference type="InterPro" id="IPR007348">
    <property type="entry name" value="CopC_dom"/>
</dbReference>
<keyword evidence="6" id="KW-1133">Transmembrane helix</keyword>
<evidence type="ECO:0000313" key="10">
    <source>
        <dbReference type="Proteomes" id="UP001500683"/>
    </source>
</evidence>